<reference evidence="1 2" key="1">
    <citation type="journal article" date="2022" name="Front. Microbiol.">
        <title>High genomic differentiation and limited gene flow indicate recent cryptic speciation within the genus Laspinema (cyanobacteria).</title>
        <authorList>
            <person name="Stanojkovic A."/>
            <person name="Skoupy S."/>
            <person name="Skaloud P."/>
            <person name="Dvorak P."/>
        </authorList>
    </citation>
    <scope>NUCLEOTIDE SEQUENCE [LARGE SCALE GENOMIC DNA]</scope>
    <source>
        <strain evidence="1 2">D2a</strain>
    </source>
</reference>
<sequence>MSFDSEAIAIGDLTLLLLSIGATHPVQGPTPRCSDGDNLMNLFYLTLPL</sequence>
<evidence type="ECO:0000313" key="1">
    <source>
        <dbReference type="EMBL" id="MCT7969613.1"/>
    </source>
</evidence>
<dbReference type="EMBL" id="JAMXFF010000055">
    <property type="protein sequence ID" value="MCT7969613.1"/>
    <property type="molecule type" value="Genomic_DNA"/>
</dbReference>
<organism evidence="1 2">
    <name type="scientific">Laspinema palackyanum D2a</name>
    <dbReference type="NCBI Taxonomy" id="2953684"/>
    <lineage>
        <taxon>Bacteria</taxon>
        <taxon>Bacillati</taxon>
        <taxon>Cyanobacteriota</taxon>
        <taxon>Cyanophyceae</taxon>
        <taxon>Oscillatoriophycideae</taxon>
        <taxon>Oscillatoriales</taxon>
        <taxon>Laspinemataceae</taxon>
        <taxon>Laspinema</taxon>
        <taxon>Laspinema palackyanum</taxon>
    </lineage>
</organism>
<protein>
    <submittedName>
        <fullName evidence="1">Uncharacterized protein</fullName>
    </submittedName>
</protein>
<comment type="caution">
    <text evidence="1">The sequence shown here is derived from an EMBL/GenBank/DDBJ whole genome shotgun (WGS) entry which is preliminary data.</text>
</comment>
<proteinExistence type="predicted"/>
<evidence type="ECO:0000313" key="2">
    <source>
        <dbReference type="Proteomes" id="UP001525890"/>
    </source>
</evidence>
<gene>
    <name evidence="1" type="ORF">NG799_25195</name>
</gene>
<keyword evidence="2" id="KW-1185">Reference proteome</keyword>
<accession>A0ABT2MXY0</accession>
<dbReference type="Proteomes" id="UP001525890">
    <property type="component" value="Unassembled WGS sequence"/>
</dbReference>
<name>A0ABT2MXY0_9CYAN</name>
<dbReference type="RefSeq" id="WP_368009063.1">
    <property type="nucleotide sequence ID" value="NZ_JAMXFF010000055.1"/>
</dbReference>